<dbReference type="RefSeq" id="WP_251778124.1">
    <property type="nucleotide sequence ID" value="NZ_JAMKFE010000005.1"/>
</dbReference>
<accession>A0ABT0YP36</accession>
<reference evidence="3" key="1">
    <citation type="submission" date="2022-05" db="EMBL/GenBank/DDBJ databases">
        <title>Schlegelella sp. nov., isolated from mangrove soil.</title>
        <authorList>
            <person name="Liu Y."/>
            <person name="Ge X."/>
            <person name="Liu W."/>
        </authorList>
    </citation>
    <scope>NUCLEOTIDE SEQUENCE</scope>
    <source>
        <strain evidence="3">S2-27</strain>
    </source>
</reference>
<sequence length="166" mass="18875">MSSRPTPRPAGGKPHVRRHAKSSLLPALEWQPRALLVGCETHERLYLRTRLSLHRVAVREVWTVEQAIDHCTEHEVHLVFVDADVLGGQVPGLCRQLRRPHPCWAPPQVLLLGTPGQGMKWRLRGALTGSRWLAKPLHPRELEQRLLRPLRLEQLPAALRPASLFN</sequence>
<protein>
    <recommendedName>
        <fullName evidence="2">Response regulatory domain-containing protein</fullName>
    </recommendedName>
</protein>
<proteinExistence type="predicted"/>
<dbReference type="Gene3D" id="3.40.50.2300">
    <property type="match status" value="1"/>
</dbReference>
<evidence type="ECO:0000313" key="4">
    <source>
        <dbReference type="Proteomes" id="UP001165541"/>
    </source>
</evidence>
<comment type="caution">
    <text evidence="3">The sequence shown here is derived from an EMBL/GenBank/DDBJ whole genome shotgun (WGS) entry which is preliminary data.</text>
</comment>
<evidence type="ECO:0000313" key="3">
    <source>
        <dbReference type="EMBL" id="MCM5679921.1"/>
    </source>
</evidence>
<dbReference type="InterPro" id="IPR011006">
    <property type="entry name" value="CheY-like_superfamily"/>
</dbReference>
<feature type="modified residue" description="4-aspartylphosphate" evidence="1">
    <location>
        <position position="82"/>
    </location>
</feature>
<evidence type="ECO:0000259" key="2">
    <source>
        <dbReference type="PROSITE" id="PS50110"/>
    </source>
</evidence>
<dbReference type="EMBL" id="JAMKFE010000005">
    <property type="protein sequence ID" value="MCM5679921.1"/>
    <property type="molecule type" value="Genomic_DNA"/>
</dbReference>
<feature type="domain" description="Response regulatory" evidence="2">
    <location>
        <begin position="33"/>
        <end position="150"/>
    </location>
</feature>
<keyword evidence="4" id="KW-1185">Reference proteome</keyword>
<organism evidence="3 4">
    <name type="scientific">Caldimonas mangrovi</name>
    <dbReference type="NCBI Taxonomy" id="2944811"/>
    <lineage>
        <taxon>Bacteria</taxon>
        <taxon>Pseudomonadati</taxon>
        <taxon>Pseudomonadota</taxon>
        <taxon>Betaproteobacteria</taxon>
        <taxon>Burkholderiales</taxon>
        <taxon>Sphaerotilaceae</taxon>
        <taxon>Caldimonas</taxon>
    </lineage>
</organism>
<keyword evidence="1" id="KW-0597">Phosphoprotein</keyword>
<dbReference type="InterPro" id="IPR001789">
    <property type="entry name" value="Sig_transdc_resp-reg_receiver"/>
</dbReference>
<dbReference type="SUPFAM" id="SSF52172">
    <property type="entry name" value="CheY-like"/>
    <property type="match status" value="1"/>
</dbReference>
<dbReference type="Proteomes" id="UP001165541">
    <property type="component" value="Unassembled WGS sequence"/>
</dbReference>
<name>A0ABT0YP36_9BURK</name>
<evidence type="ECO:0000256" key="1">
    <source>
        <dbReference type="PROSITE-ProRule" id="PRU00169"/>
    </source>
</evidence>
<dbReference type="PROSITE" id="PS50110">
    <property type="entry name" value="RESPONSE_REGULATORY"/>
    <property type="match status" value="1"/>
</dbReference>
<gene>
    <name evidence="3" type="ORF">M8A51_10290</name>
</gene>